<dbReference type="InterPro" id="IPR036770">
    <property type="entry name" value="Ankyrin_rpt-contain_sf"/>
</dbReference>
<reference evidence="6" key="2">
    <citation type="submission" date="2024-04" db="EMBL/GenBank/DDBJ databases">
        <authorList>
            <person name="Chen Y."/>
            <person name="Shah S."/>
            <person name="Dougan E. K."/>
            <person name="Thang M."/>
            <person name="Chan C."/>
        </authorList>
    </citation>
    <scope>NUCLEOTIDE SEQUENCE [LARGE SCALE GENOMIC DNA]</scope>
</reference>
<feature type="repeat" description="ANK" evidence="3">
    <location>
        <begin position="107"/>
        <end position="139"/>
    </location>
</feature>
<feature type="non-terminal residue" evidence="5">
    <location>
        <position position="1"/>
    </location>
</feature>
<keyword evidence="7" id="KW-0808">Transferase</keyword>
<keyword evidence="7" id="KW-0418">Kinase</keyword>
<name>A0A9P1DPR8_9DINO</name>
<sequence>ACTCCGACFTGLALVGASLRYVEAYLTAPGADGAEGPKDGAAATAPAPVEAVPNGTAASVAAGQPGQSLPAKNQSRELYDACWYGDFDGAYDALEAGADCNATFGVRKICSLHVAARTGNTAIMNMLLSSAPQVDLRNKDGETPLFGAVTEGHVGTTQALVEARADVNARDHEGRTVLQIAETRGYQDFVEFLTSCGAKAGTAETAETGG</sequence>
<dbReference type="AlphaFoldDB" id="A0A9P1DPR8"/>
<dbReference type="EMBL" id="CAMXCT020006201">
    <property type="protein sequence ID" value="CAL1167510.1"/>
    <property type="molecule type" value="Genomic_DNA"/>
</dbReference>
<proteinExistence type="predicted"/>
<dbReference type="Pfam" id="PF12796">
    <property type="entry name" value="Ank_2"/>
    <property type="match status" value="1"/>
</dbReference>
<dbReference type="PROSITE" id="PS50297">
    <property type="entry name" value="ANK_REP_REGION"/>
    <property type="match status" value="1"/>
</dbReference>
<dbReference type="Proteomes" id="UP001152797">
    <property type="component" value="Unassembled WGS sequence"/>
</dbReference>
<dbReference type="SMART" id="SM00248">
    <property type="entry name" value="ANK"/>
    <property type="match status" value="4"/>
</dbReference>
<dbReference type="SUPFAM" id="SSF48403">
    <property type="entry name" value="Ankyrin repeat"/>
    <property type="match status" value="1"/>
</dbReference>
<dbReference type="InterPro" id="IPR002110">
    <property type="entry name" value="Ankyrin_rpt"/>
</dbReference>
<evidence type="ECO:0000256" key="3">
    <source>
        <dbReference type="PROSITE-ProRule" id="PRU00023"/>
    </source>
</evidence>
<evidence type="ECO:0000256" key="4">
    <source>
        <dbReference type="SAM" id="SignalP"/>
    </source>
</evidence>
<keyword evidence="8" id="KW-1185">Reference proteome</keyword>
<feature type="repeat" description="ANK" evidence="3">
    <location>
        <begin position="173"/>
        <end position="205"/>
    </location>
</feature>
<evidence type="ECO:0000313" key="5">
    <source>
        <dbReference type="EMBL" id="CAI4014135.1"/>
    </source>
</evidence>
<dbReference type="Gene3D" id="1.25.40.20">
    <property type="entry name" value="Ankyrin repeat-containing domain"/>
    <property type="match status" value="1"/>
</dbReference>
<evidence type="ECO:0000313" key="6">
    <source>
        <dbReference type="EMBL" id="CAL1167510.1"/>
    </source>
</evidence>
<dbReference type="GO" id="GO:0016301">
    <property type="term" value="F:kinase activity"/>
    <property type="evidence" value="ECO:0007669"/>
    <property type="project" value="UniProtKB-KW"/>
</dbReference>
<keyword evidence="4" id="KW-0732">Signal</keyword>
<feature type="repeat" description="ANK" evidence="3">
    <location>
        <begin position="140"/>
        <end position="172"/>
    </location>
</feature>
<dbReference type="EMBL" id="CAMXCT030006201">
    <property type="protein sequence ID" value="CAL4801447.1"/>
    <property type="molecule type" value="Genomic_DNA"/>
</dbReference>
<accession>A0A9P1DPR8</accession>
<dbReference type="EMBL" id="CAMXCT010006201">
    <property type="protein sequence ID" value="CAI4014135.1"/>
    <property type="molecule type" value="Genomic_DNA"/>
</dbReference>
<dbReference type="PANTHER" id="PTHR24171:SF9">
    <property type="entry name" value="ANKYRIN REPEAT DOMAIN-CONTAINING PROTEIN 39"/>
    <property type="match status" value="1"/>
</dbReference>
<gene>
    <name evidence="5" type="ORF">C1SCF055_LOCUS39059</name>
</gene>
<protein>
    <submittedName>
        <fullName evidence="7">Death-associated protein kinase 1 (DAP kinase 1)</fullName>
    </submittedName>
</protein>
<dbReference type="PROSITE" id="PS50088">
    <property type="entry name" value="ANK_REPEAT"/>
    <property type="match status" value="3"/>
</dbReference>
<evidence type="ECO:0000313" key="8">
    <source>
        <dbReference type="Proteomes" id="UP001152797"/>
    </source>
</evidence>
<reference evidence="5" key="1">
    <citation type="submission" date="2022-10" db="EMBL/GenBank/DDBJ databases">
        <authorList>
            <person name="Chen Y."/>
            <person name="Dougan E. K."/>
            <person name="Chan C."/>
            <person name="Rhodes N."/>
            <person name="Thang M."/>
        </authorList>
    </citation>
    <scope>NUCLEOTIDE SEQUENCE</scope>
</reference>
<feature type="signal peptide" evidence="4">
    <location>
        <begin position="1"/>
        <end position="24"/>
    </location>
</feature>
<keyword evidence="1" id="KW-0677">Repeat</keyword>
<feature type="chain" id="PRO_5043271591" evidence="4">
    <location>
        <begin position="25"/>
        <end position="210"/>
    </location>
</feature>
<evidence type="ECO:0000256" key="2">
    <source>
        <dbReference type="ARBA" id="ARBA00023043"/>
    </source>
</evidence>
<dbReference type="OrthoDB" id="426293at2759"/>
<evidence type="ECO:0000256" key="1">
    <source>
        <dbReference type="ARBA" id="ARBA00022737"/>
    </source>
</evidence>
<keyword evidence="2 3" id="KW-0040">ANK repeat</keyword>
<comment type="caution">
    <text evidence="5">The sequence shown here is derived from an EMBL/GenBank/DDBJ whole genome shotgun (WGS) entry which is preliminary data.</text>
</comment>
<evidence type="ECO:0000313" key="7">
    <source>
        <dbReference type="EMBL" id="CAL4801447.1"/>
    </source>
</evidence>
<dbReference type="PANTHER" id="PTHR24171">
    <property type="entry name" value="ANKYRIN REPEAT DOMAIN-CONTAINING PROTEIN 39-RELATED"/>
    <property type="match status" value="1"/>
</dbReference>
<organism evidence="5">
    <name type="scientific">Cladocopium goreaui</name>
    <dbReference type="NCBI Taxonomy" id="2562237"/>
    <lineage>
        <taxon>Eukaryota</taxon>
        <taxon>Sar</taxon>
        <taxon>Alveolata</taxon>
        <taxon>Dinophyceae</taxon>
        <taxon>Suessiales</taxon>
        <taxon>Symbiodiniaceae</taxon>
        <taxon>Cladocopium</taxon>
    </lineage>
</organism>